<accession>A0A1H0MJU2</accession>
<evidence type="ECO:0008006" key="3">
    <source>
        <dbReference type="Google" id="ProtNLM"/>
    </source>
</evidence>
<dbReference type="EMBL" id="LT629710">
    <property type="protein sequence ID" value="SDO80723.1"/>
    <property type="molecule type" value="Genomic_DNA"/>
</dbReference>
<dbReference type="AlphaFoldDB" id="A0A1H0MJU2"/>
<sequence length="186" mass="20295">MVSFDLKKLFRVPDAQQRLAGLHLRGDLQRAAGHMASDERSDAHLKPVEDLLTETESVIRIVEGTRDRRMGFLVLTTENVIFRLHGAAPGLGEVVPLGGVTDVTDDVKSMTGQVRLETAAGQLVVGKILGTQAAQFALDLREQLRSPGLTPRDPVAELLELRERHAAGLVSDADYRTAKAKLLDQL</sequence>
<dbReference type="Proteomes" id="UP000198741">
    <property type="component" value="Chromosome I"/>
</dbReference>
<gene>
    <name evidence="1" type="ORF">SAMN04515671_2036</name>
</gene>
<evidence type="ECO:0000313" key="1">
    <source>
        <dbReference type="EMBL" id="SDO80723.1"/>
    </source>
</evidence>
<dbReference type="RefSeq" id="WP_090475852.1">
    <property type="nucleotide sequence ID" value="NZ_LT629710.1"/>
</dbReference>
<reference evidence="1 2" key="1">
    <citation type="submission" date="2016-10" db="EMBL/GenBank/DDBJ databases">
        <authorList>
            <person name="de Groot N.N."/>
        </authorList>
    </citation>
    <scope>NUCLEOTIDE SEQUENCE [LARGE SCALE GENOMIC DNA]</scope>
    <source>
        <strain evidence="2">P4-7,KCTC 19426,CECT 7604</strain>
    </source>
</reference>
<proteinExistence type="predicted"/>
<dbReference type="STRING" id="1090615.SAMN04515671_2036"/>
<protein>
    <recommendedName>
        <fullName evidence="3">Short C-terminal domain-containing protein</fullName>
    </recommendedName>
</protein>
<organism evidence="1 2">
    <name type="scientific">Nakamurella panacisegetis</name>
    <dbReference type="NCBI Taxonomy" id="1090615"/>
    <lineage>
        <taxon>Bacteria</taxon>
        <taxon>Bacillati</taxon>
        <taxon>Actinomycetota</taxon>
        <taxon>Actinomycetes</taxon>
        <taxon>Nakamurellales</taxon>
        <taxon>Nakamurellaceae</taxon>
        <taxon>Nakamurella</taxon>
    </lineage>
</organism>
<keyword evidence="2" id="KW-1185">Reference proteome</keyword>
<evidence type="ECO:0000313" key="2">
    <source>
        <dbReference type="Proteomes" id="UP000198741"/>
    </source>
</evidence>
<name>A0A1H0MJU2_9ACTN</name>